<evidence type="ECO:0000256" key="3">
    <source>
        <dbReference type="ARBA" id="ARBA00022694"/>
    </source>
</evidence>
<gene>
    <name evidence="7" type="ORF">NESM_000394900</name>
</gene>
<evidence type="ECO:0000256" key="5">
    <source>
        <dbReference type="ARBA" id="ARBA00023242"/>
    </source>
</evidence>
<protein>
    <submittedName>
        <fullName evidence="7">Uncharacterized protein</fullName>
    </submittedName>
</protein>
<dbReference type="AlphaFoldDB" id="A0AAW0EN19"/>
<evidence type="ECO:0000256" key="2">
    <source>
        <dbReference type="ARBA" id="ARBA00022574"/>
    </source>
</evidence>
<dbReference type="EMBL" id="JAECZO010000041">
    <property type="protein sequence ID" value="KAK7194749.1"/>
    <property type="molecule type" value="Genomic_DNA"/>
</dbReference>
<dbReference type="SUPFAM" id="SSF50978">
    <property type="entry name" value="WD40 repeat-like"/>
    <property type="match status" value="1"/>
</dbReference>
<evidence type="ECO:0000313" key="8">
    <source>
        <dbReference type="Proteomes" id="UP001430356"/>
    </source>
</evidence>
<sequence>MPRNLSDAPSLSVASLSRKAIVMGFGSKLVFGRYPLEGNPTPSPHDCVVVDDGQVVRAVAFLQIPDGPLCIVSAGDGKYINVYNVSSWRQNNPNALRNSSDDEGEGGRANVVADEVRGTVSSGTPPSAVQQEGLSKAEYWQPAFRYGPHTKRITSLATCAEGTVVFADKFGEVYSIRLSWSPSHTIEVDGDATRPATFLLQHFSIISTLHLTDPVPRIEPVAATEERSGLACRRLFTCDKDCHARVSRFPEAYVVEQFLWSRSATQSPVTCVAEIHYMEDAAVYDTSYHDTAARVNKQNKSLNAPYSYYVTGTYAGDVHFWAARNNIPVDSDAETIHLISSFRPQTADGEPEDVGSVVGVVLLSGCLDRLGHRRHPRDCPRGVLIAYERCSDVVFVPLYDNVGTYAMHPAMVSATRTPLEARPTAAVGCNDATAFVLQRSGRVSFLRLCDVDPPSTGEARKTCTFNANIHVEVQELPVRLPHLEERIRSVMGGAAVAEDGAATEAVTELEALDLCASWRYEAVDPRARRHGNDGDDNASNPPSGDDDGGDGDGATAARKDGKGNARKKARVEA</sequence>
<keyword evidence="5" id="KW-0539">Nucleus</keyword>
<dbReference type="Gene3D" id="2.130.10.10">
    <property type="entry name" value="YVTN repeat-like/Quinoprotein amine dehydrogenase"/>
    <property type="match status" value="1"/>
</dbReference>
<keyword evidence="3" id="KW-0819">tRNA processing</keyword>
<evidence type="ECO:0000256" key="1">
    <source>
        <dbReference type="ARBA" id="ARBA00004123"/>
    </source>
</evidence>
<dbReference type="GO" id="GO:0043527">
    <property type="term" value="C:tRNA methyltransferase complex"/>
    <property type="evidence" value="ECO:0007669"/>
    <property type="project" value="TreeGrafter"/>
</dbReference>
<organism evidence="7 8">
    <name type="scientific">Novymonas esmeraldas</name>
    <dbReference type="NCBI Taxonomy" id="1808958"/>
    <lineage>
        <taxon>Eukaryota</taxon>
        <taxon>Discoba</taxon>
        <taxon>Euglenozoa</taxon>
        <taxon>Kinetoplastea</taxon>
        <taxon>Metakinetoplastina</taxon>
        <taxon>Trypanosomatida</taxon>
        <taxon>Trypanosomatidae</taxon>
        <taxon>Novymonas</taxon>
    </lineage>
</organism>
<dbReference type="GO" id="GO:0006400">
    <property type="term" value="P:tRNA modification"/>
    <property type="evidence" value="ECO:0007669"/>
    <property type="project" value="TreeGrafter"/>
</dbReference>
<dbReference type="GO" id="GO:0005829">
    <property type="term" value="C:cytosol"/>
    <property type="evidence" value="ECO:0007669"/>
    <property type="project" value="TreeGrafter"/>
</dbReference>
<dbReference type="PANTHER" id="PTHR16288">
    <property type="entry name" value="WD40 REPEAT PROTEIN 4"/>
    <property type="match status" value="1"/>
</dbReference>
<dbReference type="GO" id="GO:0005634">
    <property type="term" value="C:nucleus"/>
    <property type="evidence" value="ECO:0007669"/>
    <property type="project" value="UniProtKB-SubCell"/>
</dbReference>
<feature type="compositionally biased region" description="Basic residues" evidence="6">
    <location>
        <begin position="564"/>
        <end position="573"/>
    </location>
</feature>
<dbReference type="InterPro" id="IPR015943">
    <property type="entry name" value="WD40/YVTN_repeat-like_dom_sf"/>
</dbReference>
<reference evidence="7 8" key="1">
    <citation type="journal article" date="2021" name="MBio">
        <title>A New Model Trypanosomatid, Novymonas esmeraldas: Genomic Perception of Its 'Candidatus Pandoraea novymonadis' Endosymbiont.</title>
        <authorList>
            <person name="Zakharova A."/>
            <person name="Saura A."/>
            <person name="Butenko A."/>
            <person name="Podesvova L."/>
            <person name="Warmusova S."/>
            <person name="Kostygov A.Y."/>
            <person name="Nenarokova A."/>
            <person name="Lukes J."/>
            <person name="Opperdoes F.R."/>
            <person name="Yurchenko V."/>
        </authorList>
    </citation>
    <scope>NUCLEOTIDE SEQUENCE [LARGE SCALE GENOMIC DNA]</scope>
    <source>
        <strain evidence="7 8">E262AT.01</strain>
    </source>
</reference>
<feature type="region of interest" description="Disordered" evidence="6">
    <location>
        <begin position="526"/>
        <end position="573"/>
    </location>
</feature>
<dbReference type="Proteomes" id="UP001430356">
    <property type="component" value="Unassembled WGS sequence"/>
</dbReference>
<comment type="caution">
    <text evidence="7">The sequence shown here is derived from an EMBL/GenBank/DDBJ whole genome shotgun (WGS) entry which is preliminary data.</text>
</comment>
<keyword evidence="2" id="KW-0853">WD repeat</keyword>
<dbReference type="PANTHER" id="PTHR16288:SF0">
    <property type="entry name" value="TRNA (GUANINE-N(7)-)-METHYLTRANSFERASE NON-CATALYTIC SUBUNIT WDR4"/>
    <property type="match status" value="1"/>
</dbReference>
<dbReference type="InterPro" id="IPR036322">
    <property type="entry name" value="WD40_repeat_dom_sf"/>
</dbReference>
<dbReference type="GO" id="GO:0036265">
    <property type="term" value="P:RNA (guanine-N7)-methylation"/>
    <property type="evidence" value="ECO:0007669"/>
    <property type="project" value="InterPro"/>
</dbReference>
<name>A0AAW0EN19_9TRYP</name>
<keyword evidence="4" id="KW-0677">Repeat</keyword>
<proteinExistence type="predicted"/>
<keyword evidence="8" id="KW-1185">Reference proteome</keyword>
<evidence type="ECO:0000256" key="6">
    <source>
        <dbReference type="SAM" id="MobiDB-lite"/>
    </source>
</evidence>
<evidence type="ECO:0000256" key="4">
    <source>
        <dbReference type="ARBA" id="ARBA00022737"/>
    </source>
</evidence>
<comment type="subcellular location">
    <subcellularLocation>
        <location evidence="1">Nucleus</location>
    </subcellularLocation>
</comment>
<dbReference type="InterPro" id="IPR028884">
    <property type="entry name" value="Trm82"/>
</dbReference>
<accession>A0AAW0EN19</accession>
<evidence type="ECO:0000313" key="7">
    <source>
        <dbReference type="EMBL" id="KAK7194749.1"/>
    </source>
</evidence>